<sequence>MNRHTNMLGEFLRARRELVTPESVGLPQLGVRRVPGLRREEVAMLAGISADYYLRLEQGRDRNPSVQVLEALARVLRLDDAGTAYLLGLGSDSPRRVRRRPRKEAVPAGIRKLLDSLTQPAFLEGRCFDVLAANAPATALSPRLVAGRNRLRDVFLDPAERALYPAWEEATAGLVAGFRESVGTDTDDPRFIELVGELSLASERFRRLWARHDVRAREGATVTLDHPQVGKLTLNREKLLVSGSPGLLLVLYHADRDSDNDEKLRLLSSYQAAPRTPAPNVLNTVDICLGSPSSCRPTSS</sequence>
<dbReference type="RefSeq" id="WP_405444883.1">
    <property type="nucleotide sequence ID" value="NZ_CP108164.1"/>
</dbReference>
<evidence type="ECO:0000259" key="1">
    <source>
        <dbReference type="PROSITE" id="PS50943"/>
    </source>
</evidence>
<dbReference type="Gene3D" id="3.30.450.180">
    <property type="match status" value="1"/>
</dbReference>
<organism evidence="2 3">
    <name type="scientific">Streptomyces achromogenes</name>
    <dbReference type="NCBI Taxonomy" id="67255"/>
    <lineage>
        <taxon>Bacteria</taxon>
        <taxon>Bacillati</taxon>
        <taxon>Actinomycetota</taxon>
        <taxon>Actinomycetes</taxon>
        <taxon>Kitasatosporales</taxon>
        <taxon>Streptomycetaceae</taxon>
        <taxon>Streptomyces</taxon>
    </lineage>
</organism>
<dbReference type="InterPro" id="IPR010982">
    <property type="entry name" value="Lambda_DNA-bd_dom_sf"/>
</dbReference>
<dbReference type="GeneID" id="97279160"/>
<dbReference type="Pfam" id="PF17765">
    <property type="entry name" value="MLTR_LBD"/>
    <property type="match status" value="1"/>
</dbReference>
<dbReference type="SMART" id="SM00530">
    <property type="entry name" value="HTH_XRE"/>
    <property type="match status" value="1"/>
</dbReference>
<proteinExistence type="predicted"/>
<dbReference type="PANTHER" id="PTHR35010:SF2">
    <property type="entry name" value="BLL4672 PROTEIN"/>
    <property type="match status" value="1"/>
</dbReference>
<dbReference type="PROSITE" id="PS50943">
    <property type="entry name" value="HTH_CROC1"/>
    <property type="match status" value="1"/>
</dbReference>
<dbReference type="Pfam" id="PF13560">
    <property type="entry name" value="HTH_31"/>
    <property type="match status" value="1"/>
</dbReference>
<evidence type="ECO:0000313" key="2">
    <source>
        <dbReference type="EMBL" id="WTQ79145.1"/>
    </source>
</evidence>
<dbReference type="InterPro" id="IPR001387">
    <property type="entry name" value="Cro/C1-type_HTH"/>
</dbReference>
<evidence type="ECO:0000313" key="3">
    <source>
        <dbReference type="Proteomes" id="UP001622557"/>
    </source>
</evidence>
<dbReference type="Gene3D" id="1.10.260.40">
    <property type="entry name" value="lambda repressor-like DNA-binding domains"/>
    <property type="match status" value="1"/>
</dbReference>
<protein>
    <submittedName>
        <fullName evidence="2">Helix-turn-helix transcriptional regulator</fullName>
    </submittedName>
</protein>
<dbReference type="SUPFAM" id="SSF47413">
    <property type="entry name" value="lambda repressor-like DNA-binding domains"/>
    <property type="match status" value="1"/>
</dbReference>
<dbReference type="InterPro" id="IPR041413">
    <property type="entry name" value="MLTR_LBD"/>
</dbReference>
<dbReference type="PANTHER" id="PTHR35010">
    <property type="entry name" value="BLL4672 PROTEIN-RELATED"/>
    <property type="match status" value="1"/>
</dbReference>
<name>A0ABZ1KH58_STRAH</name>
<feature type="domain" description="HTH cro/C1-type" evidence="1">
    <location>
        <begin position="36"/>
        <end position="81"/>
    </location>
</feature>
<dbReference type="Proteomes" id="UP001622557">
    <property type="component" value="Chromosome"/>
</dbReference>
<accession>A0ABZ1KH58</accession>
<keyword evidence="3" id="KW-1185">Reference proteome</keyword>
<gene>
    <name evidence="2" type="ORF">OG350_02010</name>
</gene>
<dbReference type="EMBL" id="CP108164">
    <property type="protein sequence ID" value="WTQ79145.1"/>
    <property type="molecule type" value="Genomic_DNA"/>
</dbReference>
<dbReference type="CDD" id="cd00093">
    <property type="entry name" value="HTH_XRE"/>
    <property type="match status" value="1"/>
</dbReference>
<reference evidence="2 3" key="1">
    <citation type="submission" date="2022-10" db="EMBL/GenBank/DDBJ databases">
        <title>The complete genomes of actinobacterial strains from the NBC collection.</title>
        <authorList>
            <person name="Joergensen T.S."/>
            <person name="Alvarez Arevalo M."/>
            <person name="Sterndorff E.B."/>
            <person name="Faurdal D."/>
            <person name="Vuksanovic O."/>
            <person name="Mourched A.-S."/>
            <person name="Charusanti P."/>
            <person name="Shaw S."/>
            <person name="Blin K."/>
            <person name="Weber T."/>
        </authorList>
    </citation>
    <scope>NUCLEOTIDE SEQUENCE [LARGE SCALE GENOMIC DNA]</scope>
    <source>
        <strain evidence="2 3">NBC_00156</strain>
    </source>
</reference>